<evidence type="ECO:0000313" key="3">
    <source>
        <dbReference type="Proteomes" id="UP000663866"/>
    </source>
</evidence>
<dbReference type="SUPFAM" id="SSF52540">
    <property type="entry name" value="P-loop containing nucleoside triphosphate hydrolases"/>
    <property type="match status" value="1"/>
</dbReference>
<proteinExistence type="predicted"/>
<feature type="non-terminal residue" evidence="2">
    <location>
        <position position="1"/>
    </location>
</feature>
<feature type="non-terminal residue" evidence="2">
    <location>
        <position position="40"/>
    </location>
</feature>
<dbReference type="Gene3D" id="3.40.50.300">
    <property type="entry name" value="P-loop containing nucleotide triphosphate hydrolases"/>
    <property type="match status" value="1"/>
</dbReference>
<dbReference type="AlphaFoldDB" id="A0A821L381"/>
<feature type="domain" description="ATPase AAA-type core" evidence="1">
    <location>
        <begin position="14"/>
        <end position="39"/>
    </location>
</feature>
<keyword evidence="3" id="KW-1185">Reference proteome</keyword>
<evidence type="ECO:0000313" key="2">
    <source>
        <dbReference type="EMBL" id="CAF4744814.1"/>
    </source>
</evidence>
<protein>
    <recommendedName>
        <fullName evidence="1">ATPase AAA-type core domain-containing protein</fullName>
    </recommendedName>
</protein>
<dbReference type="InterPro" id="IPR027417">
    <property type="entry name" value="P-loop_NTPase"/>
</dbReference>
<comment type="caution">
    <text evidence="2">The sequence shown here is derived from an EMBL/GenBank/DDBJ whole genome shotgun (WGS) entry which is preliminary data.</text>
</comment>
<dbReference type="Pfam" id="PF00004">
    <property type="entry name" value="AAA"/>
    <property type="match status" value="1"/>
</dbReference>
<dbReference type="InterPro" id="IPR003959">
    <property type="entry name" value="ATPase_AAA_core"/>
</dbReference>
<gene>
    <name evidence="2" type="ORF">OVN521_LOCUS49941</name>
</gene>
<name>A0A821L381_9BILA</name>
<accession>A0A821L381</accession>
<sequence length="40" mass="4382">ADKKYLEAKPTCFLLVGKPGVGKTALARKLADDWHAELIN</sequence>
<dbReference type="EMBL" id="CAJOBG010112262">
    <property type="protein sequence ID" value="CAF4744814.1"/>
    <property type="molecule type" value="Genomic_DNA"/>
</dbReference>
<dbReference type="GO" id="GO:0016887">
    <property type="term" value="F:ATP hydrolysis activity"/>
    <property type="evidence" value="ECO:0007669"/>
    <property type="project" value="InterPro"/>
</dbReference>
<organism evidence="2 3">
    <name type="scientific">Rotaria magnacalcarata</name>
    <dbReference type="NCBI Taxonomy" id="392030"/>
    <lineage>
        <taxon>Eukaryota</taxon>
        <taxon>Metazoa</taxon>
        <taxon>Spiralia</taxon>
        <taxon>Gnathifera</taxon>
        <taxon>Rotifera</taxon>
        <taxon>Eurotatoria</taxon>
        <taxon>Bdelloidea</taxon>
        <taxon>Philodinida</taxon>
        <taxon>Philodinidae</taxon>
        <taxon>Rotaria</taxon>
    </lineage>
</organism>
<reference evidence="2" key="1">
    <citation type="submission" date="2021-02" db="EMBL/GenBank/DDBJ databases">
        <authorList>
            <person name="Nowell W R."/>
        </authorList>
    </citation>
    <scope>NUCLEOTIDE SEQUENCE</scope>
</reference>
<dbReference type="GO" id="GO:0005524">
    <property type="term" value="F:ATP binding"/>
    <property type="evidence" value="ECO:0007669"/>
    <property type="project" value="InterPro"/>
</dbReference>
<evidence type="ECO:0000259" key="1">
    <source>
        <dbReference type="Pfam" id="PF00004"/>
    </source>
</evidence>
<dbReference type="Proteomes" id="UP000663866">
    <property type="component" value="Unassembled WGS sequence"/>
</dbReference>